<evidence type="ECO:0000259" key="1">
    <source>
        <dbReference type="PROSITE" id="PS51459"/>
    </source>
</evidence>
<dbReference type="SUPFAM" id="SSF140931">
    <property type="entry name" value="Fic-like"/>
    <property type="match status" value="1"/>
</dbReference>
<keyword evidence="3" id="KW-1185">Reference proteome</keyword>
<name>A0ABQ2H2F6_9PSED</name>
<reference evidence="3" key="1">
    <citation type="journal article" date="2019" name="Int. J. Syst. Evol. Microbiol.">
        <title>The Global Catalogue of Microorganisms (GCM) 10K type strain sequencing project: providing services to taxonomists for standard genome sequencing and annotation.</title>
        <authorList>
            <consortium name="The Broad Institute Genomics Platform"/>
            <consortium name="The Broad Institute Genome Sequencing Center for Infectious Disease"/>
            <person name="Wu L."/>
            <person name="Ma J."/>
        </authorList>
    </citation>
    <scope>NUCLEOTIDE SEQUENCE [LARGE SCALE GENOMIC DNA]</scope>
    <source>
        <strain evidence="3">JCM 13501</strain>
    </source>
</reference>
<dbReference type="Gene3D" id="1.10.3290.10">
    <property type="entry name" value="Fido-like domain"/>
    <property type="match status" value="1"/>
</dbReference>
<dbReference type="Proteomes" id="UP000616499">
    <property type="component" value="Unassembled WGS sequence"/>
</dbReference>
<dbReference type="InterPro" id="IPR040198">
    <property type="entry name" value="Fido_containing"/>
</dbReference>
<proteinExistence type="predicted"/>
<sequence length="125" mass="14369">MTLHPFNDGNGRLTRALTDLALAQGEQQLIRLYTMSASILENRTAYYYILESSQKGTLEITAWLKWVLQTLLQSLQQAMARIDRVLAKARFWQAHRTDDLCAEQVKVLIKKSQGNQGLTRMTRFP</sequence>
<gene>
    <name evidence="2" type="ORF">GCM10009425_44460</name>
</gene>
<dbReference type="InterPro" id="IPR003812">
    <property type="entry name" value="Fido"/>
</dbReference>
<organism evidence="2 3">
    <name type="scientific">Pseudomonas asuensis</name>
    <dbReference type="NCBI Taxonomy" id="1825787"/>
    <lineage>
        <taxon>Bacteria</taxon>
        <taxon>Pseudomonadati</taxon>
        <taxon>Pseudomonadota</taxon>
        <taxon>Gammaproteobacteria</taxon>
        <taxon>Pseudomonadales</taxon>
        <taxon>Pseudomonadaceae</taxon>
        <taxon>Pseudomonas</taxon>
    </lineage>
</organism>
<dbReference type="EMBL" id="BMNW01000015">
    <property type="protein sequence ID" value="GGM29057.1"/>
    <property type="molecule type" value="Genomic_DNA"/>
</dbReference>
<dbReference type="InterPro" id="IPR036597">
    <property type="entry name" value="Fido-like_dom_sf"/>
</dbReference>
<protein>
    <recommendedName>
        <fullName evidence="1">Fido domain-containing protein</fullName>
    </recommendedName>
</protein>
<dbReference type="PANTHER" id="PTHR13504:SF33">
    <property type="entry name" value="FIC FAMILY PROTEIN"/>
    <property type="match status" value="1"/>
</dbReference>
<dbReference type="PROSITE" id="PS51459">
    <property type="entry name" value="FIDO"/>
    <property type="match status" value="1"/>
</dbReference>
<accession>A0ABQ2H2F6</accession>
<feature type="domain" description="Fido" evidence="1">
    <location>
        <begin position="1"/>
        <end position="69"/>
    </location>
</feature>
<comment type="caution">
    <text evidence="2">The sequence shown here is derived from an EMBL/GenBank/DDBJ whole genome shotgun (WGS) entry which is preliminary data.</text>
</comment>
<dbReference type="PANTHER" id="PTHR13504">
    <property type="entry name" value="FIDO DOMAIN-CONTAINING PROTEIN DDB_G0283145"/>
    <property type="match status" value="1"/>
</dbReference>
<evidence type="ECO:0000313" key="2">
    <source>
        <dbReference type="EMBL" id="GGM29057.1"/>
    </source>
</evidence>
<evidence type="ECO:0000313" key="3">
    <source>
        <dbReference type="Proteomes" id="UP000616499"/>
    </source>
</evidence>